<proteinExistence type="predicted"/>
<feature type="transmembrane region" description="Helical" evidence="1">
    <location>
        <begin position="170"/>
        <end position="192"/>
    </location>
</feature>
<sequence>MRLNAKDIVMLVQLLVVLPHAEHLPYWLLLIAIFSILIQLSFVHQRLFTLSLRMQKILQGVVFLSGLFGIFQTFHTILGLEAGTAFLIICLLGKLFEVNTRRDAYVVLTLGLFVTAGLFLFDQGLMTTVLVVLATCSIFYAMMMQNIVVNESQSIQVIRTDVSGVSHYHALKTIFFIVSIAVPLMVILFIFFPRISPIWSIHLNQDQAKTGMSDSMSPGDIANLSQSTELAFRAVFQGPIPANAELYWRGLVLGTFDGRTWSPTKDARLKATQWGTQSIPPWLAHGVTLKTREPTKYSITVEPTQQPWLFALNFPVGEDSDVGLTREYTVQASDDIRQRTTYKLLRFNTQTIDADLPAWLAQDTLQLPENGNPQSRTFAHNLFKQANGNPELYASYVTNWIRHENFVYTLQPPPLSGDRIDEFLFKTRRGFCEHYSSAFTFLMRAAGIPARVVVGYQGGQLGRDGHSLEIRQMDAHAWSEIWLTGRGWVRYDPTAAIAPDRIERGMGALTSQNPTMFGDGLAGTLRYNQFKFFGQARQWVDYAKYLWQRDVVGFDQTRQNDFLFKFLGLRSQVMQIFVMFMIFALVLAIVVFVQLRRKRPKWHPLDIPLINLSRRLNKQGLARNDHEGMLQWLKRVELAGYEHQAKKIASIYRTARYSPDLFSEKESIKEMMMIVRRWRKE</sequence>
<dbReference type="InterPro" id="IPR038765">
    <property type="entry name" value="Papain-like_cys_pep_sf"/>
</dbReference>
<evidence type="ECO:0000313" key="3">
    <source>
        <dbReference type="EMBL" id="AXI02816.1"/>
    </source>
</evidence>
<gene>
    <name evidence="3" type="ORF">HYN46_08190</name>
</gene>
<feature type="transmembrane region" description="Helical" evidence="1">
    <location>
        <begin position="77"/>
        <end position="96"/>
    </location>
</feature>
<evidence type="ECO:0000256" key="1">
    <source>
        <dbReference type="SAM" id="Phobius"/>
    </source>
</evidence>
<protein>
    <submittedName>
        <fullName evidence="3">DUF3488 domain-containing protein</fullName>
    </submittedName>
</protein>
<dbReference type="InterPro" id="IPR002931">
    <property type="entry name" value="Transglutaminase-like"/>
</dbReference>
<feature type="domain" description="Transglutaminase-like" evidence="2">
    <location>
        <begin position="424"/>
        <end position="495"/>
    </location>
</feature>
<organism evidence="3 4">
    <name type="scientific">Aquirhabdus parva</name>
    <dbReference type="NCBI Taxonomy" id="2283318"/>
    <lineage>
        <taxon>Bacteria</taxon>
        <taxon>Pseudomonadati</taxon>
        <taxon>Pseudomonadota</taxon>
        <taxon>Gammaproteobacteria</taxon>
        <taxon>Moraxellales</taxon>
        <taxon>Moraxellaceae</taxon>
        <taxon>Aquirhabdus</taxon>
    </lineage>
</organism>
<dbReference type="Pfam" id="PF01841">
    <property type="entry name" value="Transglut_core"/>
    <property type="match status" value="1"/>
</dbReference>
<feature type="transmembrane region" description="Helical" evidence="1">
    <location>
        <begin position="573"/>
        <end position="593"/>
    </location>
</feature>
<dbReference type="SMART" id="SM00460">
    <property type="entry name" value="TGc"/>
    <property type="match status" value="1"/>
</dbReference>
<keyword evidence="4" id="KW-1185">Reference proteome</keyword>
<dbReference type="SUPFAM" id="SSF54001">
    <property type="entry name" value="Cysteine proteinases"/>
    <property type="match status" value="1"/>
</dbReference>
<keyword evidence="1" id="KW-0472">Membrane</keyword>
<feature type="transmembrane region" description="Helical" evidence="1">
    <location>
        <begin position="103"/>
        <end position="121"/>
    </location>
</feature>
<dbReference type="Proteomes" id="UP000253940">
    <property type="component" value="Chromosome"/>
</dbReference>
<feature type="transmembrane region" description="Helical" evidence="1">
    <location>
        <begin position="24"/>
        <end position="42"/>
    </location>
</feature>
<dbReference type="InterPro" id="IPR052901">
    <property type="entry name" value="Bact_TGase-like"/>
</dbReference>
<keyword evidence="1" id="KW-0812">Transmembrane</keyword>
<dbReference type="EMBL" id="CP031222">
    <property type="protein sequence ID" value="AXI02816.1"/>
    <property type="molecule type" value="Genomic_DNA"/>
</dbReference>
<dbReference type="KEGG" id="mbah:HYN46_08190"/>
<dbReference type="PANTHER" id="PTHR42736">
    <property type="entry name" value="PROTEIN-GLUTAMINE GAMMA-GLUTAMYLTRANSFERASE"/>
    <property type="match status" value="1"/>
</dbReference>
<evidence type="ECO:0000313" key="4">
    <source>
        <dbReference type="Proteomes" id="UP000253940"/>
    </source>
</evidence>
<name>A0A345P6A7_9GAMM</name>
<feature type="transmembrane region" description="Helical" evidence="1">
    <location>
        <begin position="127"/>
        <end position="149"/>
    </location>
</feature>
<keyword evidence="1" id="KW-1133">Transmembrane helix</keyword>
<accession>A0A345P6A7</accession>
<dbReference type="AlphaFoldDB" id="A0A345P6A7"/>
<evidence type="ECO:0000259" key="2">
    <source>
        <dbReference type="SMART" id="SM00460"/>
    </source>
</evidence>
<dbReference type="OrthoDB" id="9804872at2"/>
<reference evidence="3 4" key="1">
    <citation type="submission" date="2018-07" db="EMBL/GenBank/DDBJ databases">
        <title>Genome sequencing of Moraxellaceae gen. HYN0046.</title>
        <authorList>
            <person name="Kim M."/>
            <person name="Yi H."/>
        </authorList>
    </citation>
    <scope>NUCLEOTIDE SEQUENCE [LARGE SCALE GENOMIC DNA]</scope>
    <source>
        <strain evidence="3 4">HYN0046</strain>
    </source>
</reference>
<dbReference type="PANTHER" id="PTHR42736:SF1">
    <property type="entry name" value="PROTEIN-GLUTAMINE GAMMA-GLUTAMYLTRANSFERASE"/>
    <property type="match status" value="1"/>
</dbReference>
<dbReference type="Gene3D" id="3.10.620.30">
    <property type="match status" value="1"/>
</dbReference>
<dbReference type="Pfam" id="PF11992">
    <property type="entry name" value="TgpA_N"/>
    <property type="match status" value="1"/>
</dbReference>
<dbReference type="InterPro" id="IPR021878">
    <property type="entry name" value="TgpA_N"/>
</dbReference>